<dbReference type="InterPro" id="IPR011060">
    <property type="entry name" value="RibuloseP-bd_barrel"/>
</dbReference>
<dbReference type="GeneID" id="37013857"/>
<evidence type="ECO:0000256" key="2">
    <source>
        <dbReference type="ARBA" id="ARBA00004733"/>
    </source>
</evidence>
<dbReference type="EC" id="4.2.1.20" evidence="5 13"/>
<dbReference type="UniPathway" id="UPA00035">
    <property type="reaction ID" value="UER00044"/>
</dbReference>
<dbReference type="InterPro" id="IPR001926">
    <property type="entry name" value="TrpB-like_PALP"/>
</dbReference>
<dbReference type="PANTHER" id="PTHR48077">
    <property type="entry name" value="TRYPTOPHAN SYNTHASE-RELATED"/>
    <property type="match status" value="1"/>
</dbReference>
<evidence type="ECO:0000313" key="17">
    <source>
        <dbReference type="Proteomes" id="UP000245942"/>
    </source>
</evidence>
<comment type="similarity">
    <text evidence="4">In the N-terminal section; belongs to the TrpA family.</text>
</comment>
<dbReference type="FunFam" id="3.40.50.1100:FF:000004">
    <property type="entry name" value="Tryptophan synthase beta chain"/>
    <property type="match status" value="1"/>
</dbReference>
<comment type="catalytic activity">
    <reaction evidence="12 13">
        <text>(1S,2R)-1-C-(indol-3-yl)glycerol 3-phosphate + L-serine = D-glyceraldehyde 3-phosphate + L-tryptophan + H2O</text>
        <dbReference type="Rhea" id="RHEA:10532"/>
        <dbReference type="ChEBI" id="CHEBI:15377"/>
        <dbReference type="ChEBI" id="CHEBI:33384"/>
        <dbReference type="ChEBI" id="CHEBI:57912"/>
        <dbReference type="ChEBI" id="CHEBI:58866"/>
        <dbReference type="ChEBI" id="CHEBI:59776"/>
        <dbReference type="EC" id="4.2.1.20"/>
    </reaction>
</comment>
<protein>
    <recommendedName>
        <fullName evidence="6 13">Tryptophan synthase</fullName>
        <ecNumber evidence="5 13">4.2.1.20</ecNumber>
    </recommendedName>
</protein>
<gene>
    <name evidence="16" type="ORF">BCV69DRAFT_281820</name>
</gene>
<dbReference type="CDD" id="cd04724">
    <property type="entry name" value="Tryptophan_synthase_alpha"/>
    <property type="match status" value="1"/>
</dbReference>
<evidence type="ECO:0000256" key="1">
    <source>
        <dbReference type="ARBA" id="ARBA00001933"/>
    </source>
</evidence>
<dbReference type="Proteomes" id="UP000245942">
    <property type="component" value="Unassembled WGS sequence"/>
</dbReference>
<dbReference type="GO" id="GO:0004834">
    <property type="term" value="F:tryptophan synthase activity"/>
    <property type="evidence" value="ECO:0007669"/>
    <property type="project" value="UniProtKB-EC"/>
</dbReference>
<keyword evidence="17" id="KW-1185">Reference proteome</keyword>
<dbReference type="HAMAP" id="MF_00131">
    <property type="entry name" value="Trp_synth_alpha"/>
    <property type="match status" value="1"/>
</dbReference>
<keyword evidence="7 13" id="KW-0028">Amino-acid biosynthesis</keyword>
<comment type="cofactor">
    <cofactor evidence="1 13">
        <name>pyridoxal 5'-phosphate</name>
        <dbReference type="ChEBI" id="CHEBI:597326"/>
    </cofactor>
</comment>
<dbReference type="Pfam" id="PF00291">
    <property type="entry name" value="PALP"/>
    <property type="match status" value="1"/>
</dbReference>
<evidence type="ECO:0000313" key="16">
    <source>
        <dbReference type="EMBL" id="PWN21913.1"/>
    </source>
</evidence>
<proteinExistence type="inferred from homology"/>
<evidence type="ECO:0000256" key="9">
    <source>
        <dbReference type="ARBA" id="ARBA00022898"/>
    </source>
</evidence>
<keyword evidence="8 13" id="KW-0822">Tryptophan biosynthesis</keyword>
<keyword evidence="9 13" id="KW-0663">Pyridoxal phosphate</keyword>
<dbReference type="RefSeq" id="XP_025349073.1">
    <property type="nucleotide sequence ID" value="XM_025492123.1"/>
</dbReference>
<dbReference type="PROSITE" id="PS00168">
    <property type="entry name" value="TRP_SYNTHASE_BETA"/>
    <property type="match status" value="1"/>
</dbReference>
<dbReference type="NCBIfam" id="TIGR00263">
    <property type="entry name" value="trpB"/>
    <property type="match status" value="1"/>
</dbReference>
<evidence type="ECO:0000259" key="15">
    <source>
        <dbReference type="Pfam" id="PF00291"/>
    </source>
</evidence>
<keyword evidence="11 13" id="KW-0456">Lyase</keyword>
<dbReference type="InterPro" id="IPR023026">
    <property type="entry name" value="Trp_synth_beta/beta-like"/>
</dbReference>
<name>A0A316UBY4_9BASI</name>
<dbReference type="InterPro" id="IPR036052">
    <property type="entry name" value="TrpB-like_PALP_sf"/>
</dbReference>
<dbReference type="STRING" id="1684307.A0A316UBY4"/>
<dbReference type="OrthoDB" id="10050244at2759"/>
<dbReference type="CDD" id="cd06446">
    <property type="entry name" value="Trp-synth_B"/>
    <property type="match status" value="1"/>
</dbReference>
<evidence type="ECO:0000256" key="5">
    <source>
        <dbReference type="ARBA" id="ARBA00012043"/>
    </source>
</evidence>
<comment type="pathway">
    <text evidence="2 13">Amino-acid biosynthesis; L-tryptophan biosynthesis; L-tryptophan from chorismate: step 5/5.</text>
</comment>
<dbReference type="FunFam" id="3.20.20.70:FF:000151">
    <property type="entry name" value="Tryptophan synthase"/>
    <property type="match status" value="1"/>
</dbReference>
<dbReference type="SUPFAM" id="SSF51366">
    <property type="entry name" value="Ribulose-phoshate binding barrel"/>
    <property type="match status" value="1"/>
</dbReference>
<evidence type="ECO:0000256" key="13">
    <source>
        <dbReference type="RuleBase" id="RU003663"/>
    </source>
</evidence>
<evidence type="ECO:0000256" key="8">
    <source>
        <dbReference type="ARBA" id="ARBA00022822"/>
    </source>
</evidence>
<organism evidence="16 17">
    <name type="scientific">Pseudomicrostroma glucosiphilum</name>
    <dbReference type="NCBI Taxonomy" id="1684307"/>
    <lineage>
        <taxon>Eukaryota</taxon>
        <taxon>Fungi</taxon>
        <taxon>Dikarya</taxon>
        <taxon>Basidiomycota</taxon>
        <taxon>Ustilaginomycotina</taxon>
        <taxon>Exobasidiomycetes</taxon>
        <taxon>Microstromatales</taxon>
        <taxon>Microstromatales incertae sedis</taxon>
        <taxon>Pseudomicrostroma</taxon>
    </lineage>
</organism>
<feature type="region of interest" description="Disordered" evidence="14">
    <location>
        <begin position="281"/>
        <end position="318"/>
    </location>
</feature>
<evidence type="ECO:0000256" key="6">
    <source>
        <dbReference type="ARBA" id="ARBA00018724"/>
    </source>
</evidence>
<feature type="domain" description="Tryptophan synthase beta chain-like PALP" evidence="15">
    <location>
        <begin position="366"/>
        <end position="690"/>
    </location>
</feature>
<dbReference type="FunFam" id="3.40.50.1100:FF:000001">
    <property type="entry name" value="Tryptophan synthase beta chain"/>
    <property type="match status" value="1"/>
</dbReference>
<dbReference type="InterPro" id="IPR006653">
    <property type="entry name" value="Trp_synth_b_CS"/>
</dbReference>
<dbReference type="HAMAP" id="MF_00133">
    <property type="entry name" value="Trp_synth_beta"/>
    <property type="match status" value="1"/>
</dbReference>
<comment type="similarity">
    <text evidence="3">In the C-terminal section; belongs to the TrpB family.</text>
</comment>
<dbReference type="GO" id="GO:0005737">
    <property type="term" value="C:cytoplasm"/>
    <property type="evidence" value="ECO:0007669"/>
    <property type="project" value="TreeGrafter"/>
</dbReference>
<evidence type="ECO:0000256" key="11">
    <source>
        <dbReference type="ARBA" id="ARBA00023239"/>
    </source>
</evidence>
<dbReference type="NCBIfam" id="TIGR00262">
    <property type="entry name" value="trpA"/>
    <property type="match status" value="1"/>
</dbReference>
<evidence type="ECO:0000256" key="3">
    <source>
        <dbReference type="ARBA" id="ARBA00005761"/>
    </source>
</evidence>
<dbReference type="AlphaFoldDB" id="A0A316UBY4"/>
<sequence length="717" mass="76643">MTDHINATFKAKADKNEAVFVAFVTAGFPAKEDTVDILLGLEAGGADIIELGVPFSDPQADGPAIQRANEIALEQGVGFKSCLSYIQQARSRGLKTPVILMGYYNPLLAHGEQKAVTDAKAAGANGFIIVDLPPEEAEDFRGCCTSEGMSFVPLIAPSTSPARMKHLASLADSFIYVVSKMGVTGASSNVSTTLPELLDRLRAVSKAYLAVGFGVSTREHFEQIGEYADGVVIGSKLVAVLKDAQGSTAERAKAGQEYCAQITGKTSGGIQRKQPIRIRDAIDTPDSTPQPKLDGVVNGDRPPVPGLDPVRDSTGTLRPPRFGKFGGQYIPEALYDCHAELEKAYLKALDDPTFWKEFESHYEYIGRPSELYLAERLTEHAGGANIWFKREDLNHTGSHKINNAVGQILLAKRLGKTRIIAETGAGQHGVATATACAKFGLECIVYMGAEDVRRQSLNAFRMKMLGAKVVAVESGSKTLKDAINEANRDWVTNLSNTHYCVGSAIGPHPFPSLVRDFQSVIGNESKRQLMEKRGKLPDAVVACVGGGSNAIGMFHAFVNDESVRLIGVEAGGEGVDTDRHSATLSKGTPGVLHGVRTYLLQGPDGQITETHSISAGLDYPGVGPEHAYLKDSGRAEYLVATDEDALRAFKLCCQTEGIIPALETSHALHAAVGLAKGMEKGKDIVVSLSGRGDKDVEQIADAIANKGWGKRLGWEIA</sequence>
<evidence type="ECO:0000256" key="7">
    <source>
        <dbReference type="ARBA" id="ARBA00022605"/>
    </source>
</evidence>
<dbReference type="InterPro" id="IPR002028">
    <property type="entry name" value="Trp_synthase_suA"/>
</dbReference>
<dbReference type="Gene3D" id="3.20.20.70">
    <property type="entry name" value="Aldolase class I"/>
    <property type="match status" value="1"/>
</dbReference>
<evidence type="ECO:0000256" key="4">
    <source>
        <dbReference type="ARBA" id="ARBA00006095"/>
    </source>
</evidence>
<dbReference type="Gene3D" id="3.40.50.1100">
    <property type="match status" value="2"/>
</dbReference>
<dbReference type="Pfam" id="PF00290">
    <property type="entry name" value="Trp_syntA"/>
    <property type="match status" value="1"/>
</dbReference>
<dbReference type="InterPro" id="IPR006654">
    <property type="entry name" value="Trp_synth_beta"/>
</dbReference>
<dbReference type="EMBL" id="KZ819324">
    <property type="protein sequence ID" value="PWN21913.1"/>
    <property type="molecule type" value="Genomic_DNA"/>
</dbReference>
<dbReference type="PANTHER" id="PTHR48077:SF3">
    <property type="entry name" value="TRYPTOPHAN SYNTHASE"/>
    <property type="match status" value="1"/>
</dbReference>
<evidence type="ECO:0000256" key="12">
    <source>
        <dbReference type="ARBA" id="ARBA00049047"/>
    </source>
</evidence>
<dbReference type="InterPro" id="IPR013785">
    <property type="entry name" value="Aldolase_TIM"/>
</dbReference>
<keyword evidence="10 13" id="KW-0057">Aromatic amino acid biosynthesis</keyword>
<reference evidence="16 17" key="1">
    <citation type="journal article" date="2018" name="Mol. Biol. Evol.">
        <title>Broad Genomic Sampling Reveals a Smut Pathogenic Ancestry of the Fungal Clade Ustilaginomycotina.</title>
        <authorList>
            <person name="Kijpornyongpan T."/>
            <person name="Mondo S.J."/>
            <person name="Barry K."/>
            <person name="Sandor L."/>
            <person name="Lee J."/>
            <person name="Lipzen A."/>
            <person name="Pangilinan J."/>
            <person name="LaButti K."/>
            <person name="Hainaut M."/>
            <person name="Henrissat B."/>
            <person name="Grigoriev I.V."/>
            <person name="Spatafora J.W."/>
            <person name="Aime M.C."/>
        </authorList>
    </citation>
    <scope>NUCLEOTIDE SEQUENCE [LARGE SCALE GENOMIC DNA]</scope>
    <source>
        <strain evidence="16 17">MCA 4718</strain>
    </source>
</reference>
<evidence type="ECO:0000256" key="14">
    <source>
        <dbReference type="SAM" id="MobiDB-lite"/>
    </source>
</evidence>
<evidence type="ECO:0000256" key="10">
    <source>
        <dbReference type="ARBA" id="ARBA00023141"/>
    </source>
</evidence>
<dbReference type="SUPFAM" id="SSF53686">
    <property type="entry name" value="Tryptophan synthase beta subunit-like PLP-dependent enzymes"/>
    <property type="match status" value="1"/>
</dbReference>
<accession>A0A316UBY4</accession>